<dbReference type="OrthoDB" id="544620at2"/>
<proteinExistence type="predicted"/>
<evidence type="ECO:0000256" key="3">
    <source>
        <dbReference type="ARBA" id="ARBA00022475"/>
    </source>
</evidence>
<dbReference type="RefSeq" id="WP_011130197.1">
    <property type="nucleotide sequence ID" value="NC_005071.1"/>
</dbReference>
<dbReference type="FunFam" id="3.40.50.300:FF:000221">
    <property type="entry name" value="Multidrug ABC transporter ATP-binding protein"/>
    <property type="match status" value="1"/>
</dbReference>
<feature type="domain" description="ABC transmembrane type-1" evidence="11">
    <location>
        <begin position="24"/>
        <end position="305"/>
    </location>
</feature>
<evidence type="ECO:0000256" key="4">
    <source>
        <dbReference type="ARBA" id="ARBA00022692"/>
    </source>
</evidence>
<reference evidence="12 13" key="1">
    <citation type="journal article" date="2003" name="Nature">
        <title>Genome divergence in two Prochlorococcus ecotypes reflects oceanic niche differentiation.</title>
        <authorList>
            <person name="Rocap G."/>
            <person name="Larimer F.W."/>
            <person name="Lamerdin J.E."/>
            <person name="Malfatti S."/>
            <person name="Chain P."/>
            <person name="Ahlgren N.A."/>
            <person name="Arellano A."/>
            <person name="Coleman M."/>
            <person name="Hauser L."/>
            <person name="Hess W.R."/>
            <person name="Johnson Z.I."/>
            <person name="Land M.L."/>
            <person name="Lindell D."/>
            <person name="Post A.F."/>
            <person name="Regala W."/>
            <person name="Shah M."/>
            <person name="Shaw S.L."/>
            <person name="Steglich C."/>
            <person name="Sullivan M.B."/>
            <person name="Ting C.S."/>
            <person name="Tolonen A."/>
            <person name="Webb E.A."/>
            <person name="Zinser E.R."/>
            <person name="Chisholm S.W."/>
        </authorList>
    </citation>
    <scope>NUCLEOTIDE SEQUENCE [LARGE SCALE GENOMIC DNA]</scope>
    <source>
        <strain evidence="13">MIT 9313</strain>
    </source>
</reference>
<dbReference type="InterPro" id="IPR039421">
    <property type="entry name" value="Type_1_exporter"/>
</dbReference>
<dbReference type="InterPro" id="IPR003593">
    <property type="entry name" value="AAA+_ATPase"/>
</dbReference>
<dbReference type="PANTHER" id="PTHR43394:SF1">
    <property type="entry name" value="ATP-BINDING CASSETTE SUB-FAMILY B MEMBER 10, MITOCHONDRIAL"/>
    <property type="match status" value="1"/>
</dbReference>
<evidence type="ECO:0000256" key="8">
    <source>
        <dbReference type="ARBA" id="ARBA00023136"/>
    </source>
</evidence>
<dbReference type="PROSITE" id="PS00211">
    <property type="entry name" value="ABC_TRANSPORTER_1"/>
    <property type="match status" value="1"/>
</dbReference>
<keyword evidence="4 9" id="KW-0812">Transmembrane</keyword>
<dbReference type="Proteomes" id="UP000001423">
    <property type="component" value="Chromosome"/>
</dbReference>
<dbReference type="InterPro" id="IPR011527">
    <property type="entry name" value="ABC1_TM_dom"/>
</dbReference>
<evidence type="ECO:0000256" key="1">
    <source>
        <dbReference type="ARBA" id="ARBA00004651"/>
    </source>
</evidence>
<feature type="transmembrane region" description="Helical" evidence="9">
    <location>
        <begin position="23"/>
        <end position="44"/>
    </location>
</feature>
<dbReference type="Gene3D" id="3.40.50.300">
    <property type="entry name" value="P-loop containing nucleotide triphosphate hydrolases"/>
    <property type="match status" value="1"/>
</dbReference>
<evidence type="ECO:0000256" key="2">
    <source>
        <dbReference type="ARBA" id="ARBA00022448"/>
    </source>
</evidence>
<feature type="transmembrane region" description="Helical" evidence="9">
    <location>
        <begin position="56"/>
        <end position="76"/>
    </location>
</feature>
<dbReference type="PROSITE" id="PS50929">
    <property type="entry name" value="ABC_TM1F"/>
    <property type="match status" value="1"/>
</dbReference>
<dbReference type="InterPro" id="IPR036640">
    <property type="entry name" value="ABC1_TM_sf"/>
</dbReference>
<dbReference type="GO" id="GO:0016887">
    <property type="term" value="F:ATP hydrolysis activity"/>
    <property type="evidence" value="ECO:0007669"/>
    <property type="project" value="InterPro"/>
</dbReference>
<name>Q7V7D0_PROMM</name>
<evidence type="ECO:0000259" key="10">
    <source>
        <dbReference type="PROSITE" id="PS50893"/>
    </source>
</evidence>
<sequence>MFSSSEAGFRRLLPLLRPHLRRLIWGGVCMLIYVGCWPLLAWLAGQLIPAIGAGKLAQVVQVIAIALTVFLVQKLAQFGQDTMLAGPALRVSQDLRRDLFAQLQQVELGALEKLSSGDLTYRLTEDADRVGEVIYKTIQDTTPSALQLVAVFGYMVFLDWQLSLATLLLAPMVAILVSQFGARVMRAAERSQRQVSDLAGLLGEAIQGLPLVRAFAAEPWLQKRFDAEVDLHRQARYQTLRLLALQHPVVGFIEAAGILTVLAIGAARIQTGGMDGQSFSSYVAALLMLIDPISHLTTNFNEFQQGQASLRRLREIEREPQEPPDIDEAEPLGRLKGDLVLRHVSFAYVNEKQVLHDLSLEVKAGQTVALVGPSGAGKSTLFSLLLRFNTAQQGKILLDGHELIQVKAQELRHQVALVPQRTTVFSGSVEEAILFGRNVSKEKVKEAAILANAHDFIMSLPEGYSTQLEERGTNLSGGQLQRIAIARAVLGNPAVLLLDEATSALDAEAEAAIQLGLRRAMQGRTVLVIAHRLATVQEADQIVVLEQGRISDRGSHDELMARTGRYRELCERQFIRDLQSVSKKDKGIVRIP</sequence>
<evidence type="ECO:0000313" key="13">
    <source>
        <dbReference type="Proteomes" id="UP000001423"/>
    </source>
</evidence>
<dbReference type="HOGENOM" id="CLU_000604_84_4_3"/>
<evidence type="ECO:0000256" key="5">
    <source>
        <dbReference type="ARBA" id="ARBA00022741"/>
    </source>
</evidence>
<evidence type="ECO:0000256" key="6">
    <source>
        <dbReference type="ARBA" id="ARBA00022840"/>
    </source>
</evidence>
<keyword evidence="6" id="KW-0067">ATP-binding</keyword>
<dbReference type="eggNOG" id="COG1132">
    <property type="taxonomic scope" value="Bacteria"/>
</dbReference>
<dbReference type="Pfam" id="PF00664">
    <property type="entry name" value="ABC_membrane"/>
    <property type="match status" value="1"/>
</dbReference>
<keyword evidence="2" id="KW-0813">Transport</keyword>
<dbReference type="EMBL" id="BX548175">
    <property type="protein sequence ID" value="CAE20994.1"/>
    <property type="molecule type" value="Genomic_DNA"/>
</dbReference>
<dbReference type="AlphaFoldDB" id="Q7V7D0"/>
<organism evidence="12 13">
    <name type="scientific">Prochlorococcus marinus (strain MIT 9313)</name>
    <dbReference type="NCBI Taxonomy" id="74547"/>
    <lineage>
        <taxon>Bacteria</taxon>
        <taxon>Bacillati</taxon>
        <taxon>Cyanobacteriota</taxon>
        <taxon>Cyanophyceae</taxon>
        <taxon>Synechococcales</taxon>
        <taxon>Prochlorococcaceae</taxon>
        <taxon>Prochlorococcus</taxon>
    </lineage>
</organism>
<gene>
    <name evidence="12" type="ordered locus">PMT_0819</name>
</gene>
<dbReference type="PANTHER" id="PTHR43394">
    <property type="entry name" value="ATP-DEPENDENT PERMEASE MDL1, MITOCHONDRIAL"/>
    <property type="match status" value="1"/>
</dbReference>
<comment type="subcellular location">
    <subcellularLocation>
        <location evidence="1">Cell membrane</location>
        <topology evidence="1">Multi-pass membrane protein</topology>
    </subcellularLocation>
</comment>
<evidence type="ECO:0000259" key="11">
    <source>
        <dbReference type="PROSITE" id="PS50929"/>
    </source>
</evidence>
<evidence type="ECO:0000256" key="7">
    <source>
        <dbReference type="ARBA" id="ARBA00022989"/>
    </source>
</evidence>
<dbReference type="SUPFAM" id="SSF90123">
    <property type="entry name" value="ABC transporter transmembrane region"/>
    <property type="match status" value="1"/>
</dbReference>
<keyword evidence="3" id="KW-1003">Cell membrane</keyword>
<dbReference type="GO" id="GO:0015421">
    <property type="term" value="F:ABC-type oligopeptide transporter activity"/>
    <property type="evidence" value="ECO:0007669"/>
    <property type="project" value="TreeGrafter"/>
</dbReference>
<dbReference type="InterPro" id="IPR017871">
    <property type="entry name" value="ABC_transporter-like_CS"/>
</dbReference>
<dbReference type="SMART" id="SM00382">
    <property type="entry name" value="AAA"/>
    <property type="match status" value="1"/>
</dbReference>
<accession>Q7V7D0</accession>
<dbReference type="GO" id="GO:0005524">
    <property type="term" value="F:ATP binding"/>
    <property type="evidence" value="ECO:0007669"/>
    <property type="project" value="UniProtKB-KW"/>
</dbReference>
<dbReference type="GO" id="GO:0005886">
    <property type="term" value="C:plasma membrane"/>
    <property type="evidence" value="ECO:0007669"/>
    <property type="project" value="UniProtKB-SubCell"/>
</dbReference>
<dbReference type="Pfam" id="PF00005">
    <property type="entry name" value="ABC_tran"/>
    <property type="match status" value="1"/>
</dbReference>
<dbReference type="SUPFAM" id="SSF52540">
    <property type="entry name" value="P-loop containing nucleoside triphosphate hydrolases"/>
    <property type="match status" value="1"/>
</dbReference>
<dbReference type="CDD" id="cd07346">
    <property type="entry name" value="ABC_6TM_exporters"/>
    <property type="match status" value="1"/>
</dbReference>
<protein>
    <submittedName>
        <fullName evidence="12">ABC transporter, possibly multidrug efflux</fullName>
    </submittedName>
</protein>
<feature type="transmembrane region" description="Helical" evidence="9">
    <location>
        <begin position="249"/>
        <end position="267"/>
    </location>
</feature>
<evidence type="ECO:0000313" key="12">
    <source>
        <dbReference type="EMBL" id="CAE20994.1"/>
    </source>
</evidence>
<dbReference type="InterPro" id="IPR027417">
    <property type="entry name" value="P-loop_NTPase"/>
</dbReference>
<keyword evidence="13" id="KW-1185">Reference proteome</keyword>
<dbReference type="Gene3D" id="1.20.1560.10">
    <property type="entry name" value="ABC transporter type 1, transmembrane domain"/>
    <property type="match status" value="1"/>
</dbReference>
<keyword evidence="7 9" id="KW-1133">Transmembrane helix</keyword>
<dbReference type="KEGG" id="pmt:PMT_0819"/>
<feature type="transmembrane region" description="Helical" evidence="9">
    <location>
        <begin position="151"/>
        <end position="177"/>
    </location>
</feature>
<keyword evidence="8 9" id="KW-0472">Membrane</keyword>
<dbReference type="InterPro" id="IPR003439">
    <property type="entry name" value="ABC_transporter-like_ATP-bd"/>
</dbReference>
<keyword evidence="5" id="KW-0547">Nucleotide-binding</keyword>
<evidence type="ECO:0000256" key="9">
    <source>
        <dbReference type="SAM" id="Phobius"/>
    </source>
</evidence>
<feature type="domain" description="ABC transporter" evidence="10">
    <location>
        <begin position="339"/>
        <end position="572"/>
    </location>
</feature>
<dbReference type="PROSITE" id="PS50893">
    <property type="entry name" value="ABC_TRANSPORTER_2"/>
    <property type="match status" value="1"/>
</dbReference>